<dbReference type="InterPro" id="IPR036028">
    <property type="entry name" value="SH3-like_dom_sf"/>
</dbReference>
<dbReference type="GO" id="GO:0016323">
    <property type="term" value="C:basolateral plasma membrane"/>
    <property type="evidence" value="ECO:0007669"/>
    <property type="project" value="TreeGrafter"/>
</dbReference>
<evidence type="ECO:0000256" key="2">
    <source>
        <dbReference type="ARBA" id="ARBA00007014"/>
    </source>
</evidence>
<dbReference type="PROSITE" id="PS50052">
    <property type="entry name" value="GUANYLATE_KINASE_2"/>
    <property type="match status" value="1"/>
</dbReference>
<evidence type="ECO:0000256" key="6">
    <source>
        <dbReference type="PROSITE-ProRule" id="PRU00192"/>
    </source>
</evidence>
<dbReference type="InterPro" id="IPR020590">
    <property type="entry name" value="Guanylate_kinase_CS"/>
</dbReference>
<dbReference type="InterPro" id="IPR008144">
    <property type="entry name" value="Guanylate_kin-like_dom"/>
</dbReference>
<feature type="domain" description="PDZ" evidence="9">
    <location>
        <begin position="12"/>
        <end position="99"/>
    </location>
</feature>
<dbReference type="PROSITE" id="PS00856">
    <property type="entry name" value="GUANYLATE_KINASE_1"/>
    <property type="match status" value="1"/>
</dbReference>
<dbReference type="PANTHER" id="PTHR23119:SF5">
    <property type="entry name" value="DISKS LARGE HOMOLOG 1"/>
    <property type="match status" value="1"/>
</dbReference>
<dbReference type="GO" id="GO:0031594">
    <property type="term" value="C:neuromuscular junction"/>
    <property type="evidence" value="ECO:0007669"/>
    <property type="project" value="InterPro"/>
</dbReference>
<evidence type="ECO:0000259" key="9">
    <source>
        <dbReference type="PROSITE" id="PS50106"/>
    </source>
</evidence>
<dbReference type="Gene3D" id="2.30.42.10">
    <property type="match status" value="3"/>
</dbReference>
<proteinExistence type="inferred from homology"/>
<comment type="subcellular location">
    <subcellularLocation>
        <location evidence="1">Membrane</location>
        <topology evidence="1">Peripheral membrane protein</topology>
    </subcellularLocation>
</comment>
<gene>
    <name evidence="10" type="ORF">N325_08700</name>
</gene>
<feature type="domain" description="PDZ" evidence="9">
    <location>
        <begin position="256"/>
        <end position="337"/>
    </location>
</feature>
<evidence type="ECO:0000259" key="7">
    <source>
        <dbReference type="PROSITE" id="PS50002"/>
    </source>
</evidence>
<dbReference type="Pfam" id="PF00625">
    <property type="entry name" value="Guanylate_kin"/>
    <property type="match status" value="1"/>
</dbReference>
<reference evidence="10 11" key="1">
    <citation type="submission" date="2014-04" db="EMBL/GenBank/DDBJ databases">
        <title>Genome evolution of avian class.</title>
        <authorList>
            <person name="Zhang G."/>
            <person name="Li C."/>
        </authorList>
    </citation>
    <scope>NUCLEOTIDE SEQUENCE [LARGE SCALE GENOMIC DNA]</scope>
    <source>
        <strain evidence="10">BGI_N325</strain>
    </source>
</reference>
<dbReference type="GO" id="GO:0098839">
    <property type="term" value="C:postsynaptic density membrane"/>
    <property type="evidence" value="ECO:0007669"/>
    <property type="project" value="TreeGrafter"/>
</dbReference>
<feature type="domain" description="PDZ" evidence="9">
    <location>
        <begin position="107"/>
        <end position="194"/>
    </location>
</feature>
<dbReference type="SUPFAM" id="SSF50044">
    <property type="entry name" value="SH3-domain"/>
    <property type="match status" value="1"/>
</dbReference>
<feature type="domain" description="Guanylate kinase-like" evidence="8">
    <location>
        <begin position="481"/>
        <end position="656"/>
    </location>
</feature>
<dbReference type="Gene3D" id="3.30.63.10">
    <property type="entry name" value="Guanylate Kinase phosphate binding domain"/>
    <property type="match status" value="1"/>
</dbReference>
<sequence>VNGTDADYEYEEITLERGNSGLGFSIAGGTDNPHIGDDSSIFITKIIAGGAAAQDGRLRVNDCILRVNEVDVRDVTHSKAVEALKEAGSIVRLYVKRRKPVTEKIVEIKLVKGPKGLGFSIAGGVGNQHIPGDNSIYVTKIIEGGAAHKDGKLQIGDKLLAVNSVCLEEVTHEEAVTALKNTSDFVYLKVAKPTSMFMNDSYAPPDITNSYSQPVDNHIAQSAYLGQSLPPASPGRYSPIPKGMLGDDEITREPRKVVLHRGSTGLGFNIVGGEDGEGIFISFILAGGPADLSGELRKGDRIISVNGVDLKAATHEQAAAALKNAGQAVTIVAQYRPEEYSRFEAKIHDLREQMMNSSISSGSGSLRTSQKRSLYVRALFDYDKTKDSGLPSQGLNFKFGDILHVINASDDEWWQARQVTPDGESDEIGVIPSKRRVEKKERARLKTVKFNSKTRGDKGVSGQEEYVLSYEPVNQQEVSYTRPVIVLGPMKDRINDDLISEFPDKFGSCVPHTTRPKRDYEVDGRDYHFVTSREQMEKDIQDHKFIEAGQYNNHLYGTSVQSVREVAEKGKHCILDVSGNAIKRLQIAQLYPISIFIKPKTVENIMEMNKRLTEEQARKTFERAMKLEQEFTEHFTAIVQGDTLEEVYNQVKQIIEEQSGPYIWVPAKEKL</sequence>
<evidence type="ECO:0000313" key="11">
    <source>
        <dbReference type="Proteomes" id="UP000053615"/>
    </source>
</evidence>
<dbReference type="InterPro" id="IPR008145">
    <property type="entry name" value="GK/Ca_channel_bsu"/>
</dbReference>
<dbReference type="InterPro" id="IPR050614">
    <property type="entry name" value="Synaptic_Scaffolding_LAP-MAGUK"/>
</dbReference>
<dbReference type="GO" id="GO:0043113">
    <property type="term" value="P:receptor clustering"/>
    <property type="evidence" value="ECO:0007669"/>
    <property type="project" value="TreeGrafter"/>
</dbReference>
<dbReference type="SMART" id="SM00072">
    <property type="entry name" value="GuKc"/>
    <property type="match status" value="1"/>
</dbReference>
<dbReference type="InterPro" id="IPR036034">
    <property type="entry name" value="PDZ_sf"/>
</dbReference>
<dbReference type="Pfam" id="PF10600">
    <property type="entry name" value="PDZ_assoc"/>
    <property type="match status" value="1"/>
</dbReference>
<dbReference type="GO" id="GO:0099072">
    <property type="term" value="P:regulation of postsynaptic membrane neurotransmitter receptor levels"/>
    <property type="evidence" value="ECO:0007669"/>
    <property type="project" value="TreeGrafter"/>
</dbReference>
<dbReference type="PIRSF" id="PIRSF001741">
    <property type="entry name" value="MAGUK_DLGH"/>
    <property type="match status" value="1"/>
</dbReference>
<protein>
    <submittedName>
        <fullName evidence="10">Disks large 1</fullName>
    </submittedName>
</protein>
<dbReference type="GO" id="GO:0097120">
    <property type="term" value="P:receptor localization to synapse"/>
    <property type="evidence" value="ECO:0007669"/>
    <property type="project" value="TreeGrafter"/>
</dbReference>
<dbReference type="InterPro" id="IPR001478">
    <property type="entry name" value="PDZ"/>
</dbReference>
<keyword evidence="3 6" id="KW-0728">SH3 domain</keyword>
<accession>A0A091JV21</accession>
<feature type="domain" description="SH3" evidence="7">
    <location>
        <begin position="371"/>
        <end position="441"/>
    </location>
</feature>
<dbReference type="Pfam" id="PF00595">
    <property type="entry name" value="PDZ"/>
    <property type="match status" value="3"/>
</dbReference>
<dbReference type="GO" id="GO:0035255">
    <property type="term" value="F:ionotropic glutamate receptor binding"/>
    <property type="evidence" value="ECO:0007669"/>
    <property type="project" value="TreeGrafter"/>
</dbReference>
<evidence type="ECO:0000256" key="4">
    <source>
        <dbReference type="ARBA" id="ARBA00022737"/>
    </source>
</evidence>
<evidence type="ECO:0000313" key="10">
    <source>
        <dbReference type="EMBL" id="KFP27966.1"/>
    </source>
</evidence>
<dbReference type="CDD" id="cd12031">
    <property type="entry name" value="SH3_DLG1"/>
    <property type="match status" value="1"/>
</dbReference>
<dbReference type="FunFam" id="3.30.63.10:FF:000001">
    <property type="entry name" value="Disks large homolog 1 isoform 2"/>
    <property type="match status" value="1"/>
</dbReference>
<dbReference type="GO" id="GO:0098609">
    <property type="term" value="P:cell-cell adhesion"/>
    <property type="evidence" value="ECO:0007669"/>
    <property type="project" value="TreeGrafter"/>
</dbReference>
<dbReference type="Gene3D" id="2.30.30.40">
    <property type="entry name" value="SH3 Domains"/>
    <property type="match status" value="1"/>
</dbReference>
<dbReference type="PROSITE" id="PS50002">
    <property type="entry name" value="SH3"/>
    <property type="match status" value="1"/>
</dbReference>
<dbReference type="CDD" id="cd06724">
    <property type="entry name" value="PDZ2_Dlg1-2-4-like"/>
    <property type="match status" value="1"/>
</dbReference>
<name>A0A091JV21_COLST</name>
<evidence type="ECO:0000256" key="3">
    <source>
        <dbReference type="ARBA" id="ARBA00022443"/>
    </source>
</evidence>
<organism evidence="10 11">
    <name type="scientific">Colius striatus</name>
    <name type="common">Speckled mousebird</name>
    <dbReference type="NCBI Taxonomy" id="57412"/>
    <lineage>
        <taxon>Eukaryota</taxon>
        <taxon>Metazoa</taxon>
        <taxon>Chordata</taxon>
        <taxon>Craniata</taxon>
        <taxon>Vertebrata</taxon>
        <taxon>Euteleostomi</taxon>
        <taxon>Archelosauria</taxon>
        <taxon>Archosauria</taxon>
        <taxon>Dinosauria</taxon>
        <taxon>Saurischia</taxon>
        <taxon>Theropoda</taxon>
        <taxon>Coelurosauria</taxon>
        <taxon>Aves</taxon>
        <taxon>Neognathae</taxon>
        <taxon>Neoaves</taxon>
        <taxon>Telluraves</taxon>
        <taxon>Coraciimorphae</taxon>
        <taxon>Coliiformes</taxon>
        <taxon>Coliidae</taxon>
        <taxon>Colius</taxon>
    </lineage>
</organism>
<dbReference type="FunFam" id="2.30.42.10:FF:000002">
    <property type="entry name" value="Disks large homolog 4 isoform 2"/>
    <property type="match status" value="1"/>
</dbReference>
<dbReference type="EMBL" id="KK530821">
    <property type="protein sequence ID" value="KFP27966.1"/>
    <property type="molecule type" value="Genomic_DNA"/>
</dbReference>
<dbReference type="GO" id="GO:0045197">
    <property type="term" value="P:establishment or maintenance of epithelial cell apical/basal polarity"/>
    <property type="evidence" value="ECO:0007669"/>
    <property type="project" value="TreeGrafter"/>
</dbReference>
<dbReference type="CDD" id="cd06795">
    <property type="entry name" value="PDZ3_Dlg1-2-4-like"/>
    <property type="match status" value="1"/>
</dbReference>
<dbReference type="CDD" id="cd00071">
    <property type="entry name" value="GMPK"/>
    <property type="match status" value="1"/>
</dbReference>
<dbReference type="FunFam" id="3.40.50.300:FF:001402">
    <property type="entry name" value="Discs, large homolog 3 (Drosophila)"/>
    <property type="match status" value="1"/>
</dbReference>
<dbReference type="InterPro" id="IPR019583">
    <property type="entry name" value="DLG1-4_PDZ_assoc"/>
</dbReference>
<keyword evidence="4" id="KW-0677">Repeat</keyword>
<dbReference type="SMART" id="SM00228">
    <property type="entry name" value="PDZ"/>
    <property type="match status" value="3"/>
</dbReference>
<dbReference type="GO" id="GO:0007268">
    <property type="term" value="P:chemical synaptic transmission"/>
    <property type="evidence" value="ECO:0007669"/>
    <property type="project" value="InterPro"/>
</dbReference>
<dbReference type="Proteomes" id="UP000053615">
    <property type="component" value="Unassembled WGS sequence"/>
</dbReference>
<evidence type="ECO:0000259" key="8">
    <source>
        <dbReference type="PROSITE" id="PS50052"/>
    </source>
</evidence>
<comment type="similarity">
    <text evidence="2">Belongs to the MAGUK family.</text>
</comment>
<dbReference type="SMART" id="SM00326">
    <property type="entry name" value="SH3"/>
    <property type="match status" value="1"/>
</dbReference>
<keyword evidence="11" id="KW-1185">Reference proteome</keyword>
<dbReference type="GO" id="GO:0019901">
    <property type="term" value="F:protein kinase binding"/>
    <property type="evidence" value="ECO:0007669"/>
    <property type="project" value="TreeGrafter"/>
</dbReference>
<dbReference type="Gene3D" id="3.40.50.300">
    <property type="entry name" value="P-loop containing nucleotide triphosphate hydrolases"/>
    <property type="match status" value="1"/>
</dbReference>
<dbReference type="FunFam" id="2.30.30.40:FF:000058">
    <property type="entry name" value="Disks large homolog 1 isoform X1"/>
    <property type="match status" value="1"/>
</dbReference>
<dbReference type="PANTHER" id="PTHR23119">
    <property type="entry name" value="DISCS LARGE"/>
    <property type="match status" value="1"/>
</dbReference>
<dbReference type="SUPFAM" id="SSF52540">
    <property type="entry name" value="P-loop containing nucleoside triphosphate hydrolases"/>
    <property type="match status" value="1"/>
</dbReference>
<dbReference type="FunFam" id="2.30.42.10:FF:000049">
    <property type="entry name" value="disks large homolog 1 isoform X1"/>
    <property type="match status" value="1"/>
</dbReference>
<dbReference type="InterPro" id="IPR027417">
    <property type="entry name" value="P-loop_NTPase"/>
</dbReference>
<dbReference type="SUPFAM" id="SSF50156">
    <property type="entry name" value="PDZ domain-like"/>
    <property type="match status" value="3"/>
</dbReference>
<dbReference type="CDD" id="cd06723">
    <property type="entry name" value="PDZ1_Dlg1-2-4-like"/>
    <property type="match status" value="1"/>
</dbReference>
<dbReference type="GO" id="GO:0043005">
    <property type="term" value="C:neuron projection"/>
    <property type="evidence" value="ECO:0007669"/>
    <property type="project" value="InterPro"/>
</dbReference>
<feature type="non-terminal residue" evidence="10">
    <location>
        <position position="1"/>
    </location>
</feature>
<dbReference type="FunFam" id="2.30.42.10:FF:000001">
    <property type="entry name" value="Disks large homolog 1 isoform 2"/>
    <property type="match status" value="1"/>
</dbReference>
<dbReference type="InterPro" id="IPR016313">
    <property type="entry name" value="DLG1-like"/>
</dbReference>
<evidence type="ECO:0000256" key="5">
    <source>
        <dbReference type="ARBA" id="ARBA00023136"/>
    </source>
</evidence>
<feature type="non-terminal residue" evidence="10">
    <location>
        <position position="671"/>
    </location>
</feature>
<dbReference type="PROSITE" id="PS50106">
    <property type="entry name" value="PDZ"/>
    <property type="match status" value="3"/>
</dbReference>
<evidence type="ECO:0000256" key="1">
    <source>
        <dbReference type="ARBA" id="ARBA00004170"/>
    </source>
</evidence>
<dbReference type="AlphaFoldDB" id="A0A091JV21"/>
<keyword evidence="5" id="KW-0472">Membrane</keyword>
<dbReference type="InterPro" id="IPR001452">
    <property type="entry name" value="SH3_domain"/>
</dbReference>
<dbReference type="Pfam" id="PF00018">
    <property type="entry name" value="SH3_1"/>
    <property type="match status" value="1"/>
</dbReference>